<feature type="region of interest" description="Disordered" evidence="1">
    <location>
        <begin position="1473"/>
        <end position="1493"/>
    </location>
</feature>
<evidence type="ECO:0000313" key="2">
    <source>
        <dbReference type="EMBL" id="EDV40126.1"/>
    </source>
</evidence>
<feature type="region of interest" description="Disordered" evidence="1">
    <location>
        <begin position="53"/>
        <end position="78"/>
    </location>
</feature>
<dbReference type="GeneID" id="6493232"/>
<evidence type="ECO:0000256" key="1">
    <source>
        <dbReference type="SAM" id="MobiDB-lite"/>
    </source>
</evidence>
<dbReference type="GO" id="GO:0000940">
    <property type="term" value="C:outer kinetochore"/>
    <property type="evidence" value="ECO:0007669"/>
    <property type="project" value="EnsemblMetazoa"/>
</dbReference>
<proteinExistence type="predicted"/>
<feature type="compositionally biased region" description="Polar residues" evidence="1">
    <location>
        <begin position="1305"/>
        <end position="1316"/>
    </location>
</feature>
<feature type="region of interest" description="Disordered" evidence="1">
    <location>
        <begin position="1144"/>
        <end position="1171"/>
    </location>
</feature>
<gene>
    <name evidence="2" type="primary">Dana\GF10362</name>
    <name evidence="2" type="synonym">dana_GLEANR_10317</name>
    <name evidence="2" type="ORF">GF10362</name>
</gene>
<dbReference type="Proteomes" id="UP000007801">
    <property type="component" value="Unassembled WGS sequence"/>
</dbReference>
<sequence length="1905" mass="218390">MIKNKPRSSLRKAPNDDDDHTTTAIRIKKRISFSGKKSVREFVDTEEQNNWDYSCEVSDPQTGEDNSSAHQAPHHSAHKENIPIQVPTSNTSVHIDSTLNLQTSIDVTLLPCELTHRNPRKAFTPIVQDSLHADSLLLSSDERSKMHNHLYNSRFMDKTMDLMSGSLVSRSTKHLANKVSVHTPARKSIGNSFMDITPLGMATTTASVPATHQSVMELENDEENQHNIQEDKENLIPAQKSIYMEMEEEEKVTKSHTQNNAVDIFFDCTLNVSEDRDKMPENNTFSSNNSTFGCKDESVLIPLDMIAGNNISKKINFRQLNEELEAGKIQIFPNGPKTPNTDRKKPRAWKGFEPYQVEEAGPVRDMRNIKPRGTLNFSENMMMSPEAATPVPKAKDMLKVPDDKQKYRFSQADELMLDNTNFLAHARLGDETQSRNTSKNSTRREATFDNSVLDFPRLDEPEQPKAHPTSRQTLLLNESIDQEAMKTLHVRKEIDEEVVVQKATVTEDQSHHKTTVWQCTKTRRRETLLMDDCMEVDIVSPLKELQLKTSEPKTRQTLSVAEPVEEDVRQLGGLPAPQNKSKPRQTILATEPMEEDVSLETKNSKNKGMSRVFEEPLVEEEKFSYMTRSKSRRTQIMSDSIEEEREAAKEEPRKMPTLPGAKRRHTLLQDEPMEEEVIPETNAPIISNSKQRHTLLLAEPIDEEVGKDCNNLPALQTKTKSRQTLLLREPIEVIEAPPLEPSSRPRQTLIMSEEIEEEDTPPSDGFVSKSVNSLSKKCKNRQTLLLSEPVEEEILSYPSDPPVSYSKTKSRQTLLLAEPMEEESENQNHIIPESTIPTKQQKNRQTLLLQEPIEEEKNKQPKKAPPVSHSKLKPRQTLLLEESMEEDMAPHPQSHEEIKNQPATSHILQQKLNRNRQTLLLGEPIKEEETNPNSCPPVPSHPKMKSRQTMLLQESMEEERGSHPRFEESMKDEMRDKPVVQTPKTRSRLTLQLEVSMEEETNEMALREAKVLGKTDPKTKARQTLLLEESVEEDNQNNRQTSMEQEEIPKQDQPISQIPKTRSRQTLCLEEAIEEESNKTVRGEEKVFSKKKPRQTMLLEETIDLESEEQRAEKKKDSFQAIADDMPSKEAAQPHQKIRHALFKAKEEHSQHQKSFSRSMVPPSDGHHVDMEMSGLESISWERKQTNLNPAPAYRSSKPRQTIVAPQPIDLEELEKPLENPKTEISRSSKARHTLLMAEAIEEDEADQPQEPQTAQPPPSYRTSKSRKTIIAEEPIEDDLEDHRPSEPIDVDAILDQDQEERGTMEQSVEFQSPQRTIRDTKSFAFTPRLSLTDFEQEEQNCKTPSRHRKHRPIGDMVLEANASRLSTPLYQGNLKRLPNHLTPNLPESKKRNTHLFSDSNMELDDVDVPEVEVAEPNKSRIPIRRTFQMDESVQLVRDYQPGRSHLNVPQASESPPEEKPITVSDVSKYFQEQAAEQRKSSNRDSGSSTDRTFKSYAATNNKLIRLWGDNTIFGTPQAVETIDLDADEPDDQIDNEKISLVSTMEEDTDTAEKEEPPEPETCEEPQLAAVVAGSSGSCRRCRNCRRSMNETELRSISFALPYHDPWDFSKELQTLKRLRSKPTLAEVHKNWHHREKERQMHALEARVNESVEEAESWNVPGLMVKLKRTLTTPTMIIEEKSVAESRETFFQRLNRLLTSQQPNWIFDYQLKCSRQLIFYHRLLPTFRIVVSYEVLDVEETAIRVCSVSLDNDVAIPKQRWSVFYHYQDFQLSLNLPVNLSSAMEGSSEEAFLKFLKRIDQSCEKVKRTLNRLLSLLTATGARLLRHANRNVVRKIVWKDVVEGQITRYEKTNFLIEISNVDELSFRDIIEPSFYQFDDKIQHLPKGIAFLEAFLPNPDQFIVSS</sequence>
<keyword evidence="3" id="KW-1185">Reference proteome</keyword>
<feature type="region of interest" description="Disordered" evidence="1">
    <location>
        <begin position="1031"/>
        <end position="1062"/>
    </location>
</feature>
<feature type="compositionally biased region" description="Acidic residues" evidence="1">
    <location>
        <begin position="1289"/>
        <end position="1299"/>
    </location>
</feature>
<dbReference type="FunCoup" id="B3M9T5">
    <property type="interactions" value="35"/>
</dbReference>
<dbReference type="OrthoDB" id="7762739at2759"/>
<organism evidence="2 3">
    <name type="scientific">Drosophila ananassae</name>
    <name type="common">Fruit fly</name>
    <dbReference type="NCBI Taxonomy" id="7217"/>
    <lineage>
        <taxon>Eukaryota</taxon>
        <taxon>Metazoa</taxon>
        <taxon>Ecdysozoa</taxon>
        <taxon>Arthropoda</taxon>
        <taxon>Hexapoda</taxon>
        <taxon>Insecta</taxon>
        <taxon>Pterygota</taxon>
        <taxon>Neoptera</taxon>
        <taxon>Endopterygota</taxon>
        <taxon>Diptera</taxon>
        <taxon>Brachycera</taxon>
        <taxon>Muscomorpha</taxon>
        <taxon>Ephydroidea</taxon>
        <taxon>Drosophilidae</taxon>
        <taxon>Drosophila</taxon>
        <taxon>Sophophora</taxon>
    </lineage>
</organism>
<feature type="region of interest" description="Disordered" evidence="1">
    <location>
        <begin position="1189"/>
        <end position="1322"/>
    </location>
</feature>
<feature type="region of interest" description="Disordered" evidence="1">
    <location>
        <begin position="818"/>
        <end position="874"/>
    </location>
</feature>
<feature type="region of interest" description="Disordered" evidence="1">
    <location>
        <begin position="1545"/>
        <end position="1565"/>
    </location>
</feature>
<dbReference type="eggNOG" id="ENOG502QRR7">
    <property type="taxonomic scope" value="Eukaryota"/>
</dbReference>
<dbReference type="GO" id="GO:0051382">
    <property type="term" value="P:kinetochore assembly"/>
    <property type="evidence" value="ECO:0007669"/>
    <property type="project" value="EnsemblMetazoa"/>
</dbReference>
<feature type="compositionally biased region" description="Polar residues" evidence="1">
    <location>
        <begin position="835"/>
        <end position="848"/>
    </location>
</feature>
<feature type="region of interest" description="Disordered" evidence="1">
    <location>
        <begin position="955"/>
        <end position="986"/>
    </location>
</feature>
<dbReference type="PhylomeDB" id="B3M9T5"/>
<dbReference type="EMBL" id="CH902618">
    <property type="protein sequence ID" value="EDV40126.1"/>
    <property type="molecule type" value="Genomic_DNA"/>
</dbReference>
<evidence type="ECO:0000313" key="3">
    <source>
        <dbReference type="Proteomes" id="UP000007801"/>
    </source>
</evidence>
<dbReference type="InParanoid" id="B3M9T5"/>
<feature type="compositionally biased region" description="Basic and acidic residues" evidence="1">
    <location>
        <begin position="456"/>
        <end position="465"/>
    </location>
</feature>
<protein>
    <submittedName>
        <fullName evidence="2">Uncharacterized protein</fullName>
    </submittedName>
</protein>
<feature type="compositionally biased region" description="Basic and acidic residues" evidence="1">
    <location>
        <begin position="1214"/>
        <end position="1227"/>
    </location>
</feature>
<dbReference type="OMA" id="QNLPMGN"/>
<reference evidence="2 3" key="1">
    <citation type="journal article" date="2007" name="Nature">
        <title>Evolution of genes and genomes on the Drosophila phylogeny.</title>
        <authorList>
            <consortium name="Drosophila 12 Genomes Consortium"/>
            <person name="Clark A.G."/>
            <person name="Eisen M.B."/>
            <person name="Smith D.R."/>
            <person name="Bergman C.M."/>
            <person name="Oliver B."/>
            <person name="Markow T.A."/>
            <person name="Kaufman T.C."/>
            <person name="Kellis M."/>
            <person name="Gelbart W."/>
            <person name="Iyer V.N."/>
            <person name="Pollard D.A."/>
            <person name="Sackton T.B."/>
            <person name="Larracuente A.M."/>
            <person name="Singh N.D."/>
            <person name="Abad J.P."/>
            <person name="Abt D.N."/>
            <person name="Adryan B."/>
            <person name="Aguade M."/>
            <person name="Akashi H."/>
            <person name="Anderson W.W."/>
            <person name="Aquadro C.F."/>
            <person name="Ardell D.H."/>
            <person name="Arguello R."/>
            <person name="Artieri C.G."/>
            <person name="Barbash D.A."/>
            <person name="Barker D."/>
            <person name="Barsanti P."/>
            <person name="Batterham P."/>
            <person name="Batzoglou S."/>
            <person name="Begun D."/>
            <person name="Bhutkar A."/>
            <person name="Blanco E."/>
            <person name="Bosak S.A."/>
            <person name="Bradley R.K."/>
            <person name="Brand A.D."/>
            <person name="Brent M.R."/>
            <person name="Brooks A.N."/>
            <person name="Brown R.H."/>
            <person name="Butlin R.K."/>
            <person name="Caggese C."/>
            <person name="Calvi B.R."/>
            <person name="Bernardo de Carvalho A."/>
            <person name="Caspi A."/>
            <person name="Castrezana S."/>
            <person name="Celniker S.E."/>
            <person name="Chang J.L."/>
            <person name="Chapple C."/>
            <person name="Chatterji S."/>
            <person name="Chinwalla A."/>
            <person name="Civetta A."/>
            <person name="Clifton S.W."/>
            <person name="Comeron J.M."/>
            <person name="Costello J.C."/>
            <person name="Coyne J.A."/>
            <person name="Daub J."/>
            <person name="David R.G."/>
            <person name="Delcher A.L."/>
            <person name="Delehaunty K."/>
            <person name="Do C.B."/>
            <person name="Ebling H."/>
            <person name="Edwards K."/>
            <person name="Eickbush T."/>
            <person name="Evans J.D."/>
            <person name="Filipski A."/>
            <person name="Findeiss S."/>
            <person name="Freyhult E."/>
            <person name="Fulton L."/>
            <person name="Fulton R."/>
            <person name="Garcia A.C."/>
            <person name="Gardiner A."/>
            <person name="Garfield D.A."/>
            <person name="Garvin B.E."/>
            <person name="Gibson G."/>
            <person name="Gilbert D."/>
            <person name="Gnerre S."/>
            <person name="Godfrey J."/>
            <person name="Good R."/>
            <person name="Gotea V."/>
            <person name="Gravely B."/>
            <person name="Greenberg A.J."/>
            <person name="Griffiths-Jones S."/>
            <person name="Gross S."/>
            <person name="Guigo R."/>
            <person name="Gustafson E.A."/>
            <person name="Haerty W."/>
            <person name="Hahn M.W."/>
            <person name="Halligan D.L."/>
            <person name="Halpern A.L."/>
            <person name="Halter G.M."/>
            <person name="Han M.V."/>
            <person name="Heger A."/>
            <person name="Hillier L."/>
            <person name="Hinrichs A.S."/>
            <person name="Holmes I."/>
            <person name="Hoskins R.A."/>
            <person name="Hubisz M.J."/>
            <person name="Hultmark D."/>
            <person name="Huntley M.A."/>
            <person name="Jaffe D.B."/>
            <person name="Jagadeeshan S."/>
            <person name="Jeck W.R."/>
            <person name="Johnson J."/>
            <person name="Jones C.D."/>
            <person name="Jordan W.C."/>
            <person name="Karpen G.H."/>
            <person name="Kataoka E."/>
            <person name="Keightley P.D."/>
            <person name="Kheradpour P."/>
            <person name="Kirkness E.F."/>
            <person name="Koerich L.B."/>
            <person name="Kristiansen K."/>
            <person name="Kudrna D."/>
            <person name="Kulathinal R.J."/>
            <person name="Kumar S."/>
            <person name="Kwok R."/>
            <person name="Lander E."/>
            <person name="Langley C.H."/>
            <person name="Lapoint R."/>
            <person name="Lazzaro B.P."/>
            <person name="Lee S.J."/>
            <person name="Levesque L."/>
            <person name="Li R."/>
            <person name="Lin C.F."/>
            <person name="Lin M.F."/>
            <person name="Lindblad-Toh K."/>
            <person name="Llopart A."/>
            <person name="Long M."/>
            <person name="Low L."/>
            <person name="Lozovsky E."/>
            <person name="Lu J."/>
            <person name="Luo M."/>
            <person name="Machado C.A."/>
            <person name="Makalowski W."/>
            <person name="Marzo M."/>
            <person name="Matsuda M."/>
            <person name="Matzkin L."/>
            <person name="McAllister B."/>
            <person name="McBride C.S."/>
            <person name="McKernan B."/>
            <person name="McKernan K."/>
            <person name="Mendez-Lago M."/>
            <person name="Minx P."/>
            <person name="Mollenhauer M.U."/>
            <person name="Montooth K."/>
            <person name="Mount S.M."/>
            <person name="Mu X."/>
            <person name="Myers E."/>
            <person name="Negre B."/>
            <person name="Newfeld S."/>
            <person name="Nielsen R."/>
            <person name="Noor M.A."/>
            <person name="O'Grady P."/>
            <person name="Pachter L."/>
            <person name="Papaceit M."/>
            <person name="Parisi M.J."/>
            <person name="Parisi M."/>
            <person name="Parts L."/>
            <person name="Pedersen J.S."/>
            <person name="Pesole G."/>
            <person name="Phillippy A.M."/>
            <person name="Ponting C.P."/>
            <person name="Pop M."/>
            <person name="Porcelli D."/>
            <person name="Powell J.R."/>
            <person name="Prohaska S."/>
            <person name="Pruitt K."/>
            <person name="Puig M."/>
            <person name="Quesneville H."/>
            <person name="Ram K.R."/>
            <person name="Rand D."/>
            <person name="Rasmussen M.D."/>
            <person name="Reed L.K."/>
            <person name="Reenan R."/>
            <person name="Reily A."/>
            <person name="Remington K.A."/>
            <person name="Rieger T.T."/>
            <person name="Ritchie M.G."/>
            <person name="Robin C."/>
            <person name="Rogers Y.H."/>
            <person name="Rohde C."/>
            <person name="Rozas J."/>
            <person name="Rubenfield M.J."/>
            <person name="Ruiz A."/>
            <person name="Russo S."/>
            <person name="Salzberg S.L."/>
            <person name="Sanchez-Gracia A."/>
            <person name="Saranga D.J."/>
            <person name="Sato H."/>
            <person name="Schaeffer S.W."/>
            <person name="Schatz M.C."/>
            <person name="Schlenke T."/>
            <person name="Schwartz R."/>
            <person name="Segarra C."/>
            <person name="Singh R.S."/>
            <person name="Sirot L."/>
            <person name="Sirota M."/>
            <person name="Sisneros N.B."/>
            <person name="Smith C.D."/>
            <person name="Smith T.F."/>
            <person name="Spieth J."/>
            <person name="Stage D.E."/>
            <person name="Stark A."/>
            <person name="Stephan W."/>
            <person name="Strausberg R.L."/>
            <person name="Strempel S."/>
            <person name="Sturgill D."/>
            <person name="Sutton G."/>
            <person name="Sutton G.G."/>
            <person name="Tao W."/>
            <person name="Teichmann S."/>
            <person name="Tobari Y.N."/>
            <person name="Tomimura Y."/>
            <person name="Tsolas J.M."/>
            <person name="Valente V.L."/>
            <person name="Venter E."/>
            <person name="Venter J.C."/>
            <person name="Vicario S."/>
            <person name="Vieira F.G."/>
            <person name="Vilella A.J."/>
            <person name="Villasante A."/>
            <person name="Walenz B."/>
            <person name="Wang J."/>
            <person name="Wasserman M."/>
            <person name="Watts T."/>
            <person name="Wilson D."/>
            <person name="Wilson R.K."/>
            <person name="Wing R.A."/>
            <person name="Wolfner M.F."/>
            <person name="Wong A."/>
            <person name="Wong G.K."/>
            <person name="Wu C.I."/>
            <person name="Wu G."/>
            <person name="Yamamoto D."/>
            <person name="Yang H.P."/>
            <person name="Yang S.P."/>
            <person name="Yorke J.A."/>
            <person name="Yoshida K."/>
            <person name="Zdobnov E."/>
            <person name="Zhang P."/>
            <person name="Zhang Y."/>
            <person name="Zimin A.V."/>
            <person name="Baldwin J."/>
            <person name="Abdouelleil A."/>
            <person name="Abdulkadir J."/>
            <person name="Abebe A."/>
            <person name="Abera B."/>
            <person name="Abreu J."/>
            <person name="Acer S.C."/>
            <person name="Aftuck L."/>
            <person name="Alexander A."/>
            <person name="An P."/>
            <person name="Anderson E."/>
            <person name="Anderson S."/>
            <person name="Arachi H."/>
            <person name="Azer M."/>
            <person name="Bachantsang P."/>
            <person name="Barry A."/>
            <person name="Bayul T."/>
            <person name="Berlin A."/>
            <person name="Bessette D."/>
            <person name="Bloom T."/>
            <person name="Blye J."/>
            <person name="Boguslavskiy L."/>
            <person name="Bonnet C."/>
            <person name="Boukhgalter B."/>
            <person name="Bourzgui I."/>
            <person name="Brown A."/>
            <person name="Cahill P."/>
            <person name="Channer S."/>
            <person name="Cheshatsang Y."/>
            <person name="Chuda L."/>
            <person name="Citroen M."/>
            <person name="Collymore A."/>
            <person name="Cooke P."/>
            <person name="Costello M."/>
            <person name="D'Aco K."/>
            <person name="Daza R."/>
            <person name="De Haan G."/>
            <person name="DeGray S."/>
            <person name="DeMaso C."/>
            <person name="Dhargay N."/>
            <person name="Dooley K."/>
            <person name="Dooley E."/>
            <person name="Doricent M."/>
            <person name="Dorje P."/>
            <person name="Dorjee K."/>
            <person name="Dupes A."/>
            <person name="Elong R."/>
            <person name="Falk J."/>
            <person name="Farina A."/>
            <person name="Faro S."/>
            <person name="Ferguson D."/>
            <person name="Fisher S."/>
            <person name="Foley C.D."/>
            <person name="Franke A."/>
            <person name="Friedrich D."/>
            <person name="Gadbois L."/>
            <person name="Gearin G."/>
            <person name="Gearin C.R."/>
            <person name="Giannoukos G."/>
            <person name="Goode T."/>
            <person name="Graham J."/>
            <person name="Grandbois E."/>
            <person name="Grewal S."/>
            <person name="Gyaltsen K."/>
            <person name="Hafez N."/>
            <person name="Hagos B."/>
            <person name="Hall J."/>
            <person name="Henson C."/>
            <person name="Hollinger A."/>
            <person name="Honan T."/>
            <person name="Huard M.D."/>
            <person name="Hughes L."/>
            <person name="Hurhula B."/>
            <person name="Husby M.E."/>
            <person name="Kamat A."/>
            <person name="Kanga B."/>
            <person name="Kashin S."/>
            <person name="Khazanovich D."/>
            <person name="Kisner P."/>
            <person name="Lance K."/>
            <person name="Lara M."/>
            <person name="Lee W."/>
            <person name="Lennon N."/>
            <person name="Letendre F."/>
            <person name="LeVine R."/>
            <person name="Lipovsky A."/>
            <person name="Liu X."/>
            <person name="Liu J."/>
            <person name="Liu S."/>
            <person name="Lokyitsang T."/>
            <person name="Lokyitsang Y."/>
            <person name="Lubonja R."/>
            <person name="Lui A."/>
            <person name="MacDonald P."/>
            <person name="Magnisalis V."/>
            <person name="Maru K."/>
            <person name="Matthews C."/>
            <person name="McCusker W."/>
            <person name="McDonough S."/>
            <person name="Mehta T."/>
            <person name="Meldrim J."/>
            <person name="Meneus L."/>
            <person name="Mihai O."/>
            <person name="Mihalev A."/>
            <person name="Mihova T."/>
            <person name="Mittelman R."/>
            <person name="Mlenga V."/>
            <person name="Montmayeur A."/>
            <person name="Mulrain L."/>
            <person name="Navidi A."/>
            <person name="Naylor J."/>
            <person name="Negash T."/>
            <person name="Nguyen T."/>
            <person name="Nguyen N."/>
            <person name="Nicol R."/>
            <person name="Norbu C."/>
            <person name="Norbu N."/>
            <person name="Novod N."/>
            <person name="O'Neill B."/>
            <person name="Osman S."/>
            <person name="Markiewicz E."/>
            <person name="Oyono O.L."/>
            <person name="Patti C."/>
            <person name="Phunkhang P."/>
            <person name="Pierre F."/>
            <person name="Priest M."/>
            <person name="Raghuraman S."/>
            <person name="Rege F."/>
            <person name="Reyes R."/>
            <person name="Rise C."/>
            <person name="Rogov P."/>
            <person name="Ross K."/>
            <person name="Ryan E."/>
            <person name="Settipalli S."/>
            <person name="Shea T."/>
            <person name="Sherpa N."/>
            <person name="Shi L."/>
            <person name="Shih D."/>
            <person name="Sparrow T."/>
            <person name="Spaulding J."/>
            <person name="Stalker J."/>
            <person name="Stange-Thomann N."/>
            <person name="Stavropoulos S."/>
            <person name="Stone C."/>
            <person name="Strader C."/>
            <person name="Tesfaye S."/>
            <person name="Thomson T."/>
            <person name="Thoulutsang Y."/>
            <person name="Thoulutsang D."/>
            <person name="Topham K."/>
            <person name="Topping I."/>
            <person name="Tsamla T."/>
            <person name="Vassiliev H."/>
            <person name="Vo A."/>
            <person name="Wangchuk T."/>
            <person name="Wangdi T."/>
            <person name="Weiand M."/>
            <person name="Wilkinson J."/>
            <person name="Wilson A."/>
            <person name="Yadav S."/>
            <person name="Young G."/>
            <person name="Yu Q."/>
            <person name="Zembek L."/>
            <person name="Zhong D."/>
            <person name="Zimmer A."/>
            <person name="Zwirko Z."/>
            <person name="Jaffe D.B."/>
            <person name="Alvarez P."/>
            <person name="Brockman W."/>
            <person name="Butler J."/>
            <person name="Chin C."/>
            <person name="Gnerre S."/>
            <person name="Grabherr M."/>
            <person name="Kleber M."/>
            <person name="Mauceli E."/>
            <person name="MacCallum I."/>
        </authorList>
    </citation>
    <scope>NUCLEOTIDE SEQUENCE [LARGE SCALE GENOMIC DNA]</scope>
    <source>
        <strain evidence="3">Tucson 14024-0371.13</strain>
    </source>
</reference>
<name>B3M9T5_DROAN</name>
<dbReference type="KEGG" id="dan:6493232"/>
<feature type="region of interest" description="Disordered" evidence="1">
    <location>
        <begin position="1"/>
        <end position="23"/>
    </location>
</feature>
<dbReference type="STRING" id="7217.B3M9T5"/>
<feature type="compositionally biased region" description="Basic and acidic residues" evidence="1">
    <location>
        <begin position="958"/>
        <end position="978"/>
    </location>
</feature>
<dbReference type="HOGENOM" id="CLU_001818_0_0_1"/>
<accession>B3M9T5</accession>
<feature type="compositionally biased region" description="Basic residues" evidence="1">
    <location>
        <begin position="1"/>
        <end position="10"/>
    </location>
</feature>
<feature type="compositionally biased region" description="Polar residues" evidence="1">
    <location>
        <begin position="1053"/>
        <end position="1062"/>
    </location>
</feature>
<dbReference type="GO" id="GO:0008608">
    <property type="term" value="P:attachment of spindle microtubules to kinetochore"/>
    <property type="evidence" value="ECO:0007669"/>
    <property type="project" value="EnsemblMetazoa"/>
</dbReference>
<feature type="region of interest" description="Disordered" evidence="1">
    <location>
        <begin position="427"/>
        <end position="471"/>
    </location>
</feature>